<evidence type="ECO:0000313" key="3">
    <source>
        <dbReference type="Proteomes" id="UP000323844"/>
    </source>
</evidence>
<dbReference type="AlphaFoldDB" id="A0A5C0UJZ6"/>
<protein>
    <recommendedName>
        <fullName evidence="4">DUF2335 domain-containing protein</fullName>
    </recommendedName>
</protein>
<keyword evidence="1" id="KW-0812">Transmembrane</keyword>
<feature type="transmembrane region" description="Helical" evidence="1">
    <location>
        <begin position="113"/>
        <end position="137"/>
    </location>
</feature>
<keyword evidence="1" id="KW-1133">Transmembrane helix</keyword>
<reference evidence="2 3" key="1">
    <citation type="submission" date="2019-08" db="EMBL/GenBank/DDBJ databases">
        <title>Highly reduced genomes of protist endosymbionts show evolutionary convergence.</title>
        <authorList>
            <person name="George E."/>
            <person name="Husnik F."/>
            <person name="Tashyreva D."/>
            <person name="Prokopchuk G."/>
            <person name="Horak A."/>
            <person name="Kwong W.K."/>
            <person name="Lukes J."/>
            <person name="Keeling P.J."/>
        </authorList>
    </citation>
    <scope>NUCLEOTIDE SEQUENCE [LARGE SCALE GENOMIC DNA]</scope>
    <source>
        <strain evidence="2">1621</strain>
    </source>
</reference>
<evidence type="ECO:0000256" key="1">
    <source>
        <dbReference type="SAM" id="Phobius"/>
    </source>
</evidence>
<organism evidence="2 3">
    <name type="scientific">Candidatus Sneabacter namystus</name>
    <dbReference type="NCBI Taxonomy" id="2601646"/>
    <lineage>
        <taxon>Bacteria</taxon>
        <taxon>Pseudomonadati</taxon>
        <taxon>Pseudomonadota</taxon>
        <taxon>Alphaproteobacteria</taxon>
        <taxon>Rickettsiales</taxon>
        <taxon>Rickettsiaceae</taxon>
        <taxon>Rickettsieae</taxon>
        <taxon>Candidatus Sneabacter</taxon>
    </lineage>
</organism>
<dbReference type="RefSeq" id="WP_148952113.1">
    <property type="nucleotide sequence ID" value="NZ_CP043312.1"/>
</dbReference>
<proteinExistence type="predicted"/>
<keyword evidence="3" id="KW-1185">Reference proteome</keyword>
<evidence type="ECO:0008006" key="4">
    <source>
        <dbReference type="Google" id="ProtNLM"/>
    </source>
</evidence>
<dbReference type="Proteomes" id="UP000323844">
    <property type="component" value="Chromosome"/>
</dbReference>
<keyword evidence="1" id="KW-0472">Membrane</keyword>
<dbReference type="KEGG" id="snay:FZC37_02325"/>
<evidence type="ECO:0000313" key="2">
    <source>
        <dbReference type="EMBL" id="QEK39752.1"/>
    </source>
</evidence>
<gene>
    <name evidence="2" type="ORF">FZC37_02325</name>
</gene>
<accession>A0A5C0UJZ6</accession>
<dbReference type="EMBL" id="CP043312">
    <property type="protein sequence ID" value="QEK39752.1"/>
    <property type="molecule type" value="Genomic_DNA"/>
</dbReference>
<name>A0A5C0UJZ6_9RICK</name>
<sequence length="149" mass="16704">MARKDSKNFFYKKNNSLNKGFTKTKQDKRRGYNTNIGKILPPVEVVAAYEEMSPGSFAKILEMTYLEQQVKNSLSKQTAKNTYKARISGQICGCISCIAACFTTVKLAKMGAIIYSVCFFSACITTVLIVSIVSIYLKKSSQRQFTQTF</sequence>
<dbReference type="OrthoDB" id="7160884at2"/>
<feature type="transmembrane region" description="Helical" evidence="1">
    <location>
        <begin position="87"/>
        <end position="107"/>
    </location>
</feature>